<dbReference type="GO" id="GO:0015280">
    <property type="term" value="F:ligand-gated sodium channel activity"/>
    <property type="evidence" value="ECO:0007669"/>
    <property type="project" value="TreeGrafter"/>
</dbReference>
<dbReference type="RefSeq" id="XP_028518100.1">
    <property type="nucleotide sequence ID" value="XM_028662299.1"/>
</dbReference>
<organism evidence="13 14">
    <name type="scientific">Exaiptasia diaphana</name>
    <name type="common">Tropical sea anemone</name>
    <name type="synonym">Aiptasia pulchella</name>
    <dbReference type="NCBI Taxonomy" id="2652724"/>
    <lineage>
        <taxon>Eukaryota</taxon>
        <taxon>Metazoa</taxon>
        <taxon>Cnidaria</taxon>
        <taxon>Anthozoa</taxon>
        <taxon>Hexacorallia</taxon>
        <taxon>Actiniaria</taxon>
        <taxon>Aiptasiidae</taxon>
        <taxon>Exaiptasia</taxon>
    </lineage>
</organism>
<dbReference type="Pfam" id="PF00858">
    <property type="entry name" value="ASC"/>
    <property type="match status" value="1"/>
</dbReference>
<proteinExistence type="inferred from homology"/>
<dbReference type="KEGG" id="epa:114576149"/>
<evidence type="ECO:0000256" key="7">
    <source>
        <dbReference type="ARBA" id="ARBA00023065"/>
    </source>
</evidence>
<comment type="similarity">
    <text evidence="11">Belongs to the amiloride-sensitive sodium channel (TC 1.A.6) family.</text>
</comment>
<keyword evidence="6" id="KW-0915">Sodium</keyword>
<evidence type="ECO:0000313" key="13">
    <source>
        <dbReference type="EnsemblMetazoa" id="XP_028518100.1"/>
    </source>
</evidence>
<evidence type="ECO:0000256" key="5">
    <source>
        <dbReference type="ARBA" id="ARBA00022989"/>
    </source>
</evidence>
<evidence type="ECO:0000256" key="12">
    <source>
        <dbReference type="SAM" id="Phobius"/>
    </source>
</evidence>
<feature type="transmembrane region" description="Helical" evidence="12">
    <location>
        <begin position="59"/>
        <end position="81"/>
    </location>
</feature>
<keyword evidence="5 12" id="KW-1133">Transmembrane helix</keyword>
<evidence type="ECO:0000256" key="11">
    <source>
        <dbReference type="RuleBase" id="RU000679"/>
    </source>
</evidence>
<evidence type="ECO:0000256" key="8">
    <source>
        <dbReference type="ARBA" id="ARBA00023136"/>
    </source>
</evidence>
<dbReference type="PANTHER" id="PTHR11690">
    <property type="entry name" value="AMILORIDE-SENSITIVE SODIUM CHANNEL-RELATED"/>
    <property type="match status" value="1"/>
</dbReference>
<keyword evidence="9 11" id="KW-0739">Sodium transport</keyword>
<dbReference type="PANTHER" id="PTHR11690:SF248">
    <property type="entry name" value="PICKPOCKET 17, ISOFORM A"/>
    <property type="match status" value="1"/>
</dbReference>
<comment type="subcellular location">
    <subcellularLocation>
        <location evidence="1">Membrane</location>
        <topology evidence="1">Multi-pass membrane protein</topology>
    </subcellularLocation>
</comment>
<evidence type="ECO:0000256" key="3">
    <source>
        <dbReference type="ARBA" id="ARBA00022461"/>
    </source>
</evidence>
<evidence type="ECO:0000256" key="9">
    <source>
        <dbReference type="ARBA" id="ARBA00023201"/>
    </source>
</evidence>
<evidence type="ECO:0000256" key="4">
    <source>
        <dbReference type="ARBA" id="ARBA00022692"/>
    </source>
</evidence>
<keyword evidence="8 12" id="KW-0472">Membrane</keyword>
<keyword evidence="10 11" id="KW-0407">Ion channel</keyword>
<evidence type="ECO:0000256" key="2">
    <source>
        <dbReference type="ARBA" id="ARBA00022448"/>
    </source>
</evidence>
<keyword evidence="14" id="KW-1185">Reference proteome</keyword>
<evidence type="ECO:0000256" key="10">
    <source>
        <dbReference type="ARBA" id="ARBA00023303"/>
    </source>
</evidence>
<dbReference type="GeneID" id="114576149"/>
<dbReference type="GO" id="GO:0005886">
    <property type="term" value="C:plasma membrane"/>
    <property type="evidence" value="ECO:0007669"/>
    <property type="project" value="TreeGrafter"/>
</dbReference>
<protein>
    <submittedName>
        <fullName evidence="13">Uncharacterized protein</fullName>
    </submittedName>
</protein>
<evidence type="ECO:0000256" key="1">
    <source>
        <dbReference type="ARBA" id="ARBA00004141"/>
    </source>
</evidence>
<reference evidence="13" key="1">
    <citation type="submission" date="2022-11" db="UniProtKB">
        <authorList>
            <consortium name="EnsemblMetazoa"/>
        </authorList>
    </citation>
    <scope>IDENTIFICATION</scope>
</reference>
<dbReference type="Proteomes" id="UP000887567">
    <property type="component" value="Unplaced"/>
</dbReference>
<evidence type="ECO:0000256" key="6">
    <source>
        <dbReference type="ARBA" id="ARBA00023053"/>
    </source>
</evidence>
<keyword evidence="7 11" id="KW-0406">Ion transport</keyword>
<keyword evidence="4 11" id="KW-0812">Transmembrane</keyword>
<sequence>MFQRSFSKIEDDRNMENHGNKRKKNHWSPLFDLLRDFCGYTSWGGLGRVVGTKFVVFKVLWVLIFLAALGISVYQLIPLFYKYRSRPINTRISLRHNATLEFPSVVFCNFNMIRKSHIHKLPESIKEVLSEYIGG</sequence>
<dbReference type="EnsemblMetazoa" id="XM_028662299.1">
    <property type="protein sequence ID" value="XP_028518100.1"/>
    <property type="gene ID" value="LOC114576149"/>
</dbReference>
<name>A0A913YRH4_EXADI</name>
<accession>A0A913YRH4</accession>
<keyword evidence="3 11" id="KW-0894">Sodium channel</keyword>
<evidence type="ECO:0000313" key="14">
    <source>
        <dbReference type="Proteomes" id="UP000887567"/>
    </source>
</evidence>
<dbReference type="AlphaFoldDB" id="A0A913YRH4"/>
<dbReference type="OrthoDB" id="6021021at2759"/>
<keyword evidence="2 11" id="KW-0813">Transport</keyword>
<dbReference type="InterPro" id="IPR001873">
    <property type="entry name" value="ENaC"/>
</dbReference>